<keyword evidence="4 7" id="KW-0689">Ribosomal protein</keyword>
<evidence type="ECO:0000256" key="4">
    <source>
        <dbReference type="ARBA" id="ARBA00022980"/>
    </source>
</evidence>
<dbReference type="RefSeq" id="XP_040727729.1">
    <property type="nucleotide sequence ID" value="XM_040868541.1"/>
</dbReference>
<keyword evidence="9" id="KW-1185">Reference proteome</keyword>
<organism evidence="8 9">
    <name type="scientific">Protomyces lactucae-debilis</name>
    <dbReference type="NCBI Taxonomy" id="2754530"/>
    <lineage>
        <taxon>Eukaryota</taxon>
        <taxon>Fungi</taxon>
        <taxon>Dikarya</taxon>
        <taxon>Ascomycota</taxon>
        <taxon>Taphrinomycotina</taxon>
        <taxon>Taphrinomycetes</taxon>
        <taxon>Taphrinales</taxon>
        <taxon>Protomycetaceae</taxon>
        <taxon>Protomyces</taxon>
    </lineage>
</organism>
<keyword evidence="6 7" id="KW-0687">Ribonucleoprotein</keyword>
<comment type="similarity">
    <text evidence="2 7">Belongs to the bacterial ribosomal protein bL36 family.</text>
</comment>
<dbReference type="NCBIfam" id="TIGR01022">
    <property type="entry name" value="rpmJ_bact"/>
    <property type="match status" value="1"/>
</dbReference>
<dbReference type="Pfam" id="PF00444">
    <property type="entry name" value="Ribosomal_L36"/>
    <property type="match status" value="1"/>
</dbReference>
<evidence type="ECO:0000256" key="3">
    <source>
        <dbReference type="ARBA" id="ARBA00022946"/>
    </source>
</evidence>
<gene>
    <name evidence="8" type="ORF">BCR37DRAFT_376155</name>
</gene>
<evidence type="ECO:0000313" key="9">
    <source>
        <dbReference type="Proteomes" id="UP000193685"/>
    </source>
</evidence>
<evidence type="ECO:0000256" key="2">
    <source>
        <dbReference type="ARBA" id="ARBA00007645"/>
    </source>
</evidence>
<dbReference type="Proteomes" id="UP000193685">
    <property type="component" value="Unassembled WGS sequence"/>
</dbReference>
<dbReference type="HAMAP" id="MF_00251">
    <property type="entry name" value="Ribosomal_bL36"/>
    <property type="match status" value="1"/>
</dbReference>
<dbReference type="GeneID" id="63785140"/>
<keyword evidence="3" id="KW-0809">Transit peptide</keyword>
<dbReference type="PROSITE" id="PS00828">
    <property type="entry name" value="RIBOSOMAL_L36"/>
    <property type="match status" value="1"/>
</dbReference>
<dbReference type="OrthoDB" id="10265903at2759"/>
<dbReference type="PANTHER" id="PTHR46909">
    <property type="entry name" value="39S RIBOSOMAL PROTEIN L36, MITOCHONDRIAL"/>
    <property type="match status" value="1"/>
</dbReference>
<sequence length="88" mass="9820">MLARALMAAPSALFRSSMASTASLQTLARTLPTFTHQNALFAQNQQQVRTFKVRSAVKKLCPACASVRRKGKVYIICKENKKHKQRQG</sequence>
<evidence type="ECO:0000256" key="7">
    <source>
        <dbReference type="RuleBase" id="RU000570"/>
    </source>
</evidence>
<dbReference type="EMBL" id="MCFI01000002">
    <property type="protein sequence ID" value="ORY86873.1"/>
    <property type="molecule type" value="Genomic_DNA"/>
</dbReference>
<dbReference type="GO" id="GO:0005762">
    <property type="term" value="C:mitochondrial large ribosomal subunit"/>
    <property type="evidence" value="ECO:0007669"/>
    <property type="project" value="TreeGrafter"/>
</dbReference>
<dbReference type="PANTHER" id="PTHR46909:SF1">
    <property type="entry name" value="LARGE RIBOSOMAL SUBUNIT PROTEIN BL36M"/>
    <property type="match status" value="1"/>
</dbReference>
<dbReference type="InterPro" id="IPR000473">
    <property type="entry name" value="Ribosomal_bL36"/>
</dbReference>
<evidence type="ECO:0000256" key="5">
    <source>
        <dbReference type="ARBA" id="ARBA00023128"/>
    </source>
</evidence>
<dbReference type="STRING" id="56484.A0A1Y2FS99"/>
<comment type="caution">
    <text evidence="8">The sequence shown here is derived from an EMBL/GenBank/DDBJ whole genome shotgun (WGS) entry which is preliminary data.</text>
</comment>
<dbReference type="GO" id="GO:0006412">
    <property type="term" value="P:translation"/>
    <property type="evidence" value="ECO:0007669"/>
    <property type="project" value="InterPro"/>
</dbReference>
<keyword evidence="5" id="KW-0496">Mitochondrion</keyword>
<protein>
    <recommendedName>
        <fullName evidence="7">Ribosomal protein</fullName>
    </recommendedName>
</protein>
<dbReference type="AlphaFoldDB" id="A0A1Y2FS99"/>
<dbReference type="InterPro" id="IPR052143">
    <property type="entry name" value="Mitoribosomal_bL36m"/>
</dbReference>
<dbReference type="SUPFAM" id="SSF57840">
    <property type="entry name" value="Ribosomal protein L36"/>
    <property type="match status" value="1"/>
</dbReference>
<evidence type="ECO:0000256" key="6">
    <source>
        <dbReference type="ARBA" id="ARBA00023274"/>
    </source>
</evidence>
<proteinExistence type="inferred from homology"/>
<reference evidence="8 9" key="1">
    <citation type="submission" date="2016-07" db="EMBL/GenBank/DDBJ databases">
        <title>Pervasive Adenine N6-methylation of Active Genes in Fungi.</title>
        <authorList>
            <consortium name="DOE Joint Genome Institute"/>
            <person name="Mondo S.J."/>
            <person name="Dannebaum R.O."/>
            <person name="Kuo R.C."/>
            <person name="Labutti K."/>
            <person name="Haridas S."/>
            <person name="Kuo A."/>
            <person name="Salamov A."/>
            <person name="Ahrendt S.R."/>
            <person name="Lipzen A."/>
            <person name="Sullivan W."/>
            <person name="Andreopoulos W.B."/>
            <person name="Clum A."/>
            <person name="Lindquist E."/>
            <person name="Daum C."/>
            <person name="Ramamoorthy G.K."/>
            <person name="Gryganskyi A."/>
            <person name="Culley D."/>
            <person name="Magnuson J.K."/>
            <person name="James T.Y."/>
            <person name="O'Malley M.A."/>
            <person name="Stajich J.E."/>
            <person name="Spatafora J.W."/>
            <person name="Visel A."/>
            <person name="Grigoriev I.V."/>
        </authorList>
    </citation>
    <scope>NUCLEOTIDE SEQUENCE [LARGE SCALE GENOMIC DNA]</scope>
    <source>
        <strain evidence="8 9">12-1054</strain>
    </source>
</reference>
<dbReference type="InterPro" id="IPR035977">
    <property type="entry name" value="Ribosomal_bL36_sp"/>
</dbReference>
<name>A0A1Y2FS99_PROLT</name>
<comment type="subcellular location">
    <subcellularLocation>
        <location evidence="1">Mitochondrion</location>
    </subcellularLocation>
</comment>
<evidence type="ECO:0000256" key="1">
    <source>
        <dbReference type="ARBA" id="ARBA00004173"/>
    </source>
</evidence>
<dbReference type="GO" id="GO:0003735">
    <property type="term" value="F:structural constituent of ribosome"/>
    <property type="evidence" value="ECO:0007669"/>
    <property type="project" value="InterPro"/>
</dbReference>
<evidence type="ECO:0000313" key="8">
    <source>
        <dbReference type="EMBL" id="ORY86873.1"/>
    </source>
</evidence>
<accession>A0A1Y2FS99</accession>